<sequence>MAWARIVCDSSAPNSLPSNRAVIDPRFAGARGLCTASSEEHVTEDPVAQ</sequence>
<name>B6TGR0_MAIZE</name>
<organism evidence="1">
    <name type="scientific">Zea mays</name>
    <name type="common">Maize</name>
    <dbReference type="NCBI Taxonomy" id="4577"/>
    <lineage>
        <taxon>Eukaryota</taxon>
        <taxon>Viridiplantae</taxon>
        <taxon>Streptophyta</taxon>
        <taxon>Embryophyta</taxon>
        <taxon>Tracheophyta</taxon>
        <taxon>Spermatophyta</taxon>
        <taxon>Magnoliopsida</taxon>
        <taxon>Liliopsida</taxon>
        <taxon>Poales</taxon>
        <taxon>Poaceae</taxon>
        <taxon>PACMAD clade</taxon>
        <taxon>Panicoideae</taxon>
        <taxon>Andropogonodae</taxon>
        <taxon>Andropogoneae</taxon>
        <taxon>Tripsacinae</taxon>
        <taxon>Zea</taxon>
    </lineage>
</organism>
<protein>
    <submittedName>
        <fullName evidence="1">Uncharacterized protein</fullName>
    </submittedName>
</protein>
<proteinExistence type="evidence at transcript level"/>
<reference evidence="1" key="1">
    <citation type="journal article" date="2009" name="Plant Mol. Biol.">
        <title>Insights into corn genes derived from large-scale cDNA sequencing.</title>
        <authorList>
            <person name="Alexandrov N.N."/>
            <person name="Brover V.V."/>
            <person name="Freidin S."/>
            <person name="Troukhan M.E."/>
            <person name="Tatarinova T.V."/>
            <person name="Zhang H."/>
            <person name="Swaller T.J."/>
            <person name="Lu Y.P."/>
            <person name="Bouck J."/>
            <person name="Flavell R.B."/>
            <person name="Feldmann K.A."/>
        </authorList>
    </citation>
    <scope>NUCLEOTIDE SEQUENCE</scope>
</reference>
<evidence type="ECO:0000313" key="1">
    <source>
        <dbReference type="EMBL" id="ACG36293.1"/>
    </source>
</evidence>
<dbReference type="EMBL" id="EU964175">
    <property type="protein sequence ID" value="ACG36293.1"/>
    <property type="molecule type" value="mRNA"/>
</dbReference>
<accession>B6TGR0</accession>
<dbReference type="AlphaFoldDB" id="B6TGR0"/>